<feature type="region of interest" description="Disordered" evidence="2">
    <location>
        <begin position="1"/>
        <end position="24"/>
    </location>
</feature>
<dbReference type="PANTHER" id="PTHR14024">
    <property type="entry name" value="PERILIPIN"/>
    <property type="match status" value="1"/>
</dbReference>
<keyword evidence="4" id="KW-1185">Reference proteome</keyword>
<dbReference type="OrthoDB" id="376826at2759"/>
<comment type="caution">
    <text evidence="3">The sequence shown here is derived from an EMBL/GenBank/DDBJ whole genome shotgun (WGS) entry which is preliminary data.</text>
</comment>
<keyword evidence="1" id="KW-0175">Coiled coil</keyword>
<dbReference type="Proteomes" id="UP000886653">
    <property type="component" value="Unassembled WGS sequence"/>
</dbReference>
<organism evidence="3 4">
    <name type="scientific">Cronartium quercuum f. sp. fusiforme G11</name>
    <dbReference type="NCBI Taxonomy" id="708437"/>
    <lineage>
        <taxon>Eukaryota</taxon>
        <taxon>Fungi</taxon>
        <taxon>Dikarya</taxon>
        <taxon>Basidiomycota</taxon>
        <taxon>Pucciniomycotina</taxon>
        <taxon>Pucciniomycetes</taxon>
        <taxon>Pucciniales</taxon>
        <taxon>Coleosporiaceae</taxon>
        <taxon>Cronartium</taxon>
    </lineage>
</organism>
<sequence length="295" mass="31749">MSAATANNAPNGTSHGSSSASQDSICSPTFVKRVASIPVVADALGAVHSTIQGNAYSAAVYEKAEGAAIYLYEQSKPLQEKLAGPIGQVDAVANKGLDFVQAKAPYVFEVRTEELISKARQPADQAYAYGKTYTDAASARLAPITEQFQGQLTKSQQTINALQEKLQSAVQNIPKDSKAVQEQLKTLSEQVVAEIEKVSNYVGEKRKELPHQAQQAVGPLVEKLQKAFTDIRSELTKADTPLAQRASNVLQYSRDHANPIVHEVIDVIKKVVGKAEKKAGEVQNDENSAPRVNGH</sequence>
<gene>
    <name evidence="3" type="ORF">CROQUDRAFT_670785</name>
</gene>
<dbReference type="PANTHER" id="PTHR14024:SF49">
    <property type="entry name" value="LIPID STORAGE DROPLETS SURFACE-BINDING PROTEIN 1"/>
    <property type="match status" value="1"/>
</dbReference>
<evidence type="ECO:0000313" key="4">
    <source>
        <dbReference type="Proteomes" id="UP000886653"/>
    </source>
</evidence>
<accession>A0A9P6TCS8</accession>
<reference evidence="3" key="1">
    <citation type="submission" date="2013-11" db="EMBL/GenBank/DDBJ databases">
        <title>Genome sequence of the fusiform rust pathogen reveals effectors for host alternation and coevolution with pine.</title>
        <authorList>
            <consortium name="DOE Joint Genome Institute"/>
            <person name="Smith K."/>
            <person name="Pendleton A."/>
            <person name="Kubisiak T."/>
            <person name="Anderson C."/>
            <person name="Salamov A."/>
            <person name="Aerts A."/>
            <person name="Riley R."/>
            <person name="Clum A."/>
            <person name="Lindquist E."/>
            <person name="Ence D."/>
            <person name="Campbell M."/>
            <person name="Kronenberg Z."/>
            <person name="Feau N."/>
            <person name="Dhillon B."/>
            <person name="Hamelin R."/>
            <person name="Burleigh J."/>
            <person name="Smith J."/>
            <person name="Yandell M."/>
            <person name="Nelson C."/>
            <person name="Grigoriev I."/>
            <person name="Davis J."/>
        </authorList>
    </citation>
    <scope>NUCLEOTIDE SEQUENCE</scope>
    <source>
        <strain evidence="3">G11</strain>
    </source>
</reference>
<dbReference type="Gene3D" id="1.20.120.20">
    <property type="entry name" value="Apolipoprotein"/>
    <property type="match status" value="1"/>
</dbReference>
<proteinExistence type="predicted"/>
<evidence type="ECO:0000313" key="3">
    <source>
        <dbReference type="EMBL" id="KAG0147099.1"/>
    </source>
</evidence>
<dbReference type="AlphaFoldDB" id="A0A9P6TCS8"/>
<name>A0A9P6TCS8_9BASI</name>
<evidence type="ECO:0000256" key="2">
    <source>
        <dbReference type="SAM" id="MobiDB-lite"/>
    </source>
</evidence>
<protein>
    <submittedName>
        <fullName evidence="3">Uncharacterized protein</fullName>
    </submittedName>
</protein>
<dbReference type="SUPFAM" id="SSF58113">
    <property type="entry name" value="Apolipoprotein A-I"/>
    <property type="match status" value="1"/>
</dbReference>
<dbReference type="EMBL" id="MU167252">
    <property type="protein sequence ID" value="KAG0147099.1"/>
    <property type="molecule type" value="Genomic_DNA"/>
</dbReference>
<evidence type="ECO:0000256" key="1">
    <source>
        <dbReference type="SAM" id="Coils"/>
    </source>
</evidence>
<feature type="coiled-coil region" evidence="1">
    <location>
        <begin position="145"/>
        <end position="172"/>
    </location>
</feature>